<comment type="caution">
    <text evidence="2">The sequence shown here is derived from an EMBL/GenBank/DDBJ whole genome shotgun (WGS) entry which is preliminary data.</text>
</comment>
<proteinExistence type="predicted"/>
<dbReference type="Proteomes" id="UP000789508">
    <property type="component" value="Unassembled WGS sequence"/>
</dbReference>
<keyword evidence="1" id="KW-0472">Membrane</keyword>
<evidence type="ECO:0000313" key="2">
    <source>
        <dbReference type="EMBL" id="CAG8748541.1"/>
    </source>
</evidence>
<keyword evidence="1" id="KW-0812">Transmembrane</keyword>
<evidence type="ECO:0000313" key="3">
    <source>
        <dbReference type="Proteomes" id="UP000789508"/>
    </source>
</evidence>
<keyword evidence="1" id="KW-1133">Transmembrane helix</keyword>
<sequence>RKENDLFKDGMVLKYILNFGYVYSPTATFTPLLLRDYNKFERLRLHRYSYVCLAMETFTLPFLKHFLVNVQVAFVTGSNGYVYVPTIAFYVP</sequence>
<gene>
    <name evidence="2" type="ORF">ALEPTO_LOCUS13209</name>
</gene>
<dbReference type="AlphaFoldDB" id="A0A9N9ISB4"/>
<feature type="non-terminal residue" evidence="2">
    <location>
        <position position="1"/>
    </location>
</feature>
<feature type="transmembrane region" description="Helical" evidence="1">
    <location>
        <begin position="12"/>
        <end position="34"/>
    </location>
</feature>
<reference evidence="2" key="1">
    <citation type="submission" date="2021-06" db="EMBL/GenBank/DDBJ databases">
        <authorList>
            <person name="Kallberg Y."/>
            <person name="Tangrot J."/>
            <person name="Rosling A."/>
        </authorList>
    </citation>
    <scope>NUCLEOTIDE SEQUENCE</scope>
    <source>
        <strain evidence="2">FL130A</strain>
    </source>
</reference>
<protein>
    <submittedName>
        <fullName evidence="2">4202_t:CDS:1</fullName>
    </submittedName>
</protein>
<name>A0A9N9ISB4_9GLOM</name>
<evidence type="ECO:0000256" key="1">
    <source>
        <dbReference type="SAM" id="Phobius"/>
    </source>
</evidence>
<dbReference type="EMBL" id="CAJVPS010039268">
    <property type="protein sequence ID" value="CAG8748541.1"/>
    <property type="molecule type" value="Genomic_DNA"/>
</dbReference>
<organism evidence="2 3">
    <name type="scientific">Ambispora leptoticha</name>
    <dbReference type="NCBI Taxonomy" id="144679"/>
    <lineage>
        <taxon>Eukaryota</taxon>
        <taxon>Fungi</taxon>
        <taxon>Fungi incertae sedis</taxon>
        <taxon>Mucoromycota</taxon>
        <taxon>Glomeromycotina</taxon>
        <taxon>Glomeromycetes</taxon>
        <taxon>Archaeosporales</taxon>
        <taxon>Ambisporaceae</taxon>
        <taxon>Ambispora</taxon>
    </lineage>
</organism>
<keyword evidence="3" id="KW-1185">Reference proteome</keyword>
<accession>A0A9N9ISB4</accession>